<dbReference type="PANTHER" id="PTHR38703:SF1">
    <property type="entry name" value="ALLERGEN"/>
    <property type="match status" value="1"/>
</dbReference>
<gene>
    <name evidence="2" type="ORF">AOQ84DRAFT_219840</name>
</gene>
<protein>
    <recommendedName>
        <fullName evidence="4">Allergen</fullName>
    </recommendedName>
</protein>
<dbReference type="Proteomes" id="UP000250140">
    <property type="component" value="Unassembled WGS sequence"/>
</dbReference>
<proteinExistence type="predicted"/>
<dbReference type="EMBL" id="KV751118">
    <property type="protein sequence ID" value="OCL01508.1"/>
    <property type="molecule type" value="Genomic_DNA"/>
</dbReference>
<evidence type="ECO:0000313" key="3">
    <source>
        <dbReference type="Proteomes" id="UP000250140"/>
    </source>
</evidence>
<dbReference type="AlphaFoldDB" id="A0A8E2EN29"/>
<feature type="region of interest" description="Disordered" evidence="1">
    <location>
        <begin position="183"/>
        <end position="280"/>
    </location>
</feature>
<sequence>MEKAKAAVSEFMHKAGKHDTTVHEKVAPAVTHQTIKPERHENITTAVDKEIHQDHYHHSVQPIQDHEVLPEQHTHNLGSVEHRHIEHGNKRDDETRLQREAAQFKDKQTVAPTRETESIQPTVAGEHVHHHVHETIQPVVHKETIQPSVVHTTVPIHEVHHNAAQHHSASTLPAVSMEDYKKQGGALSGREERYDGFEGEPRNIGGALSGKGHHSHHDSHRSNHAADVGTGNVDDASNVSGAGPHSSKLANKADPRVDSDMDGSKNMGARKTNTEGGYTN</sequence>
<evidence type="ECO:0000313" key="2">
    <source>
        <dbReference type="EMBL" id="OCL01508.1"/>
    </source>
</evidence>
<keyword evidence="3" id="KW-1185">Reference proteome</keyword>
<name>A0A8E2EN29_9PEZI</name>
<evidence type="ECO:0008006" key="4">
    <source>
        <dbReference type="Google" id="ProtNLM"/>
    </source>
</evidence>
<accession>A0A8E2EN29</accession>
<feature type="compositionally biased region" description="Basic and acidic residues" evidence="1">
    <location>
        <begin position="189"/>
        <end position="201"/>
    </location>
</feature>
<dbReference type="PANTHER" id="PTHR38703">
    <property type="entry name" value="CHROMOSOME 8, WHOLE GENOME SHOTGUN SEQUENCE"/>
    <property type="match status" value="1"/>
</dbReference>
<organism evidence="2 3">
    <name type="scientific">Glonium stellatum</name>
    <dbReference type="NCBI Taxonomy" id="574774"/>
    <lineage>
        <taxon>Eukaryota</taxon>
        <taxon>Fungi</taxon>
        <taxon>Dikarya</taxon>
        <taxon>Ascomycota</taxon>
        <taxon>Pezizomycotina</taxon>
        <taxon>Dothideomycetes</taxon>
        <taxon>Pleosporomycetidae</taxon>
        <taxon>Gloniales</taxon>
        <taxon>Gloniaceae</taxon>
        <taxon>Glonium</taxon>
    </lineage>
</organism>
<feature type="compositionally biased region" description="Basic and acidic residues" evidence="1">
    <location>
        <begin position="251"/>
        <end position="263"/>
    </location>
</feature>
<evidence type="ECO:0000256" key="1">
    <source>
        <dbReference type="SAM" id="MobiDB-lite"/>
    </source>
</evidence>
<feature type="compositionally biased region" description="Basic residues" evidence="1">
    <location>
        <begin position="211"/>
        <end position="223"/>
    </location>
</feature>
<reference evidence="2 3" key="1">
    <citation type="journal article" date="2016" name="Nat. Commun.">
        <title>Ectomycorrhizal ecology is imprinted in the genome of the dominant symbiotic fungus Cenococcum geophilum.</title>
        <authorList>
            <consortium name="DOE Joint Genome Institute"/>
            <person name="Peter M."/>
            <person name="Kohler A."/>
            <person name="Ohm R.A."/>
            <person name="Kuo A."/>
            <person name="Krutzmann J."/>
            <person name="Morin E."/>
            <person name="Arend M."/>
            <person name="Barry K.W."/>
            <person name="Binder M."/>
            <person name="Choi C."/>
            <person name="Clum A."/>
            <person name="Copeland A."/>
            <person name="Grisel N."/>
            <person name="Haridas S."/>
            <person name="Kipfer T."/>
            <person name="LaButti K."/>
            <person name="Lindquist E."/>
            <person name="Lipzen A."/>
            <person name="Maire R."/>
            <person name="Meier B."/>
            <person name="Mihaltcheva S."/>
            <person name="Molinier V."/>
            <person name="Murat C."/>
            <person name="Poggeler S."/>
            <person name="Quandt C.A."/>
            <person name="Sperisen C."/>
            <person name="Tritt A."/>
            <person name="Tisserant E."/>
            <person name="Crous P.W."/>
            <person name="Henrissat B."/>
            <person name="Nehls U."/>
            <person name="Egli S."/>
            <person name="Spatafora J.W."/>
            <person name="Grigoriev I.V."/>
            <person name="Martin F.M."/>
        </authorList>
    </citation>
    <scope>NUCLEOTIDE SEQUENCE [LARGE SCALE GENOMIC DNA]</scope>
    <source>
        <strain evidence="2 3">CBS 207.34</strain>
    </source>
</reference>
<dbReference type="OrthoDB" id="2118965at2759"/>